<gene>
    <name evidence="1" type="ORF">BJ982_002977</name>
</gene>
<dbReference type="RefSeq" id="WP_184880502.1">
    <property type="nucleotide sequence ID" value="NZ_BOOV01000016.1"/>
</dbReference>
<name>A0A7W7D9S5_9ACTN</name>
<dbReference type="EMBL" id="JACHND010000001">
    <property type="protein sequence ID" value="MBB4701433.1"/>
    <property type="molecule type" value="Genomic_DNA"/>
</dbReference>
<keyword evidence="2" id="KW-1185">Reference proteome</keyword>
<dbReference type="InterPro" id="IPR053226">
    <property type="entry name" value="Pyrrolopyrazine_biosynth_F"/>
</dbReference>
<organism evidence="1 2">
    <name type="scientific">Sphaerisporangium siamense</name>
    <dbReference type="NCBI Taxonomy" id="795645"/>
    <lineage>
        <taxon>Bacteria</taxon>
        <taxon>Bacillati</taxon>
        <taxon>Actinomycetota</taxon>
        <taxon>Actinomycetes</taxon>
        <taxon>Streptosporangiales</taxon>
        <taxon>Streptosporangiaceae</taxon>
        <taxon>Sphaerisporangium</taxon>
    </lineage>
</organism>
<dbReference type="Proteomes" id="UP000542210">
    <property type="component" value="Unassembled WGS sequence"/>
</dbReference>
<comment type="caution">
    <text evidence="1">The sequence shown here is derived from an EMBL/GenBank/DDBJ whole genome shotgun (WGS) entry which is preliminary data.</text>
</comment>
<reference evidence="1 2" key="1">
    <citation type="submission" date="2020-08" db="EMBL/GenBank/DDBJ databases">
        <title>Sequencing the genomes of 1000 actinobacteria strains.</title>
        <authorList>
            <person name="Klenk H.-P."/>
        </authorList>
    </citation>
    <scope>NUCLEOTIDE SEQUENCE [LARGE SCALE GENOMIC DNA]</scope>
    <source>
        <strain evidence="1 2">DSM 45784</strain>
    </source>
</reference>
<sequence>MSIEAGQAPRILALWSAPRSRSTAFLRMMAARGDHTVVHEPFSHVADFGETQVGPFTARTETELIATLRELATRGPVFFKDTTDFHYPGLLADDAFLAEATHTFIIRHPEQAIASHFALNTELRRDEIGFAWLAEIYDAVAARSAAPPVVVDSDDLIESPEATVREYCARVSIPFIPEALTWEPGVRDDWRKTQRWHESTSRTDGFVRTSGSDTGFVRNDARLAEYLDYHLPHYERLHAARMRVPAA</sequence>
<protein>
    <recommendedName>
        <fullName evidence="3">Sulfotransferase family protein</fullName>
    </recommendedName>
</protein>
<dbReference type="InterPro" id="IPR027417">
    <property type="entry name" value="P-loop_NTPase"/>
</dbReference>
<dbReference type="PANTHER" id="PTHR48419:SF1">
    <property type="entry name" value="SULFOTRANSFERASE DOMAIN-CONTAINING PROTEIN"/>
    <property type="match status" value="1"/>
</dbReference>
<dbReference type="SUPFAM" id="SSF52540">
    <property type="entry name" value="P-loop containing nucleoside triphosphate hydrolases"/>
    <property type="match status" value="1"/>
</dbReference>
<dbReference type="AlphaFoldDB" id="A0A7W7D9S5"/>
<evidence type="ECO:0000313" key="1">
    <source>
        <dbReference type="EMBL" id="MBB4701433.1"/>
    </source>
</evidence>
<dbReference type="Pfam" id="PF19798">
    <property type="entry name" value="Sulfotransfer_5"/>
    <property type="match status" value="1"/>
</dbReference>
<dbReference type="Gene3D" id="3.40.50.300">
    <property type="entry name" value="P-loop containing nucleotide triphosphate hydrolases"/>
    <property type="match status" value="1"/>
</dbReference>
<proteinExistence type="predicted"/>
<accession>A0A7W7D9S5</accession>
<dbReference type="PANTHER" id="PTHR48419">
    <property type="entry name" value="SULFOTRANSFERASE DOMAIN-CONTAINING PROTEIN"/>
    <property type="match status" value="1"/>
</dbReference>
<evidence type="ECO:0000313" key="2">
    <source>
        <dbReference type="Proteomes" id="UP000542210"/>
    </source>
</evidence>
<evidence type="ECO:0008006" key="3">
    <source>
        <dbReference type="Google" id="ProtNLM"/>
    </source>
</evidence>